<gene>
    <name evidence="3" type="primary">LOC101402042</name>
</gene>
<evidence type="ECO:0000313" key="2">
    <source>
        <dbReference type="Proteomes" id="UP000694910"/>
    </source>
</evidence>
<proteinExistence type="predicted"/>
<feature type="region of interest" description="Disordered" evidence="1">
    <location>
        <begin position="126"/>
        <end position="149"/>
    </location>
</feature>
<dbReference type="Proteomes" id="UP000694910">
    <property type="component" value="Unplaced"/>
</dbReference>
<evidence type="ECO:0000256" key="1">
    <source>
        <dbReference type="SAM" id="MobiDB-lite"/>
    </source>
</evidence>
<organism evidence="2 3">
    <name type="scientific">Ceratotherium simum simum</name>
    <name type="common">Southern white rhinoceros</name>
    <dbReference type="NCBI Taxonomy" id="73337"/>
    <lineage>
        <taxon>Eukaryota</taxon>
        <taxon>Metazoa</taxon>
        <taxon>Chordata</taxon>
        <taxon>Craniata</taxon>
        <taxon>Vertebrata</taxon>
        <taxon>Euteleostomi</taxon>
        <taxon>Mammalia</taxon>
        <taxon>Eutheria</taxon>
        <taxon>Laurasiatheria</taxon>
        <taxon>Perissodactyla</taxon>
        <taxon>Rhinocerotidae</taxon>
        <taxon>Ceratotherium</taxon>
    </lineage>
</organism>
<dbReference type="GeneID" id="101402042"/>
<evidence type="ECO:0000313" key="3">
    <source>
        <dbReference type="RefSeq" id="XP_014648855.1"/>
    </source>
</evidence>
<dbReference type="PANTHER" id="PTHR21521">
    <property type="entry name" value="AMUN, ISOFORM A"/>
    <property type="match status" value="1"/>
</dbReference>
<feature type="compositionally biased region" description="Basic residues" evidence="1">
    <location>
        <begin position="140"/>
        <end position="149"/>
    </location>
</feature>
<name>A0ABM1DAM4_CERSS</name>
<sequence length="149" mass="15856">MPPSWWCSARPPPSACCRTCRQRSGQGIVTELCTLRGVGPATASAVLAAGVPEEAAFMSHEAVAAVPGLLALQYTLKHYMLYLGRGRECATALSRGSTSGVWTPHHVETALWTWVVGQKLCPDLLPNLGPGPATPEGTRPAKKHRTQAD</sequence>
<accession>A0ABM1DAM4</accession>
<protein>
    <submittedName>
        <fullName evidence="3">Uncharacterized protein LOC101402042</fullName>
    </submittedName>
</protein>
<keyword evidence="2" id="KW-1185">Reference proteome</keyword>
<reference evidence="3" key="1">
    <citation type="submission" date="2025-08" db="UniProtKB">
        <authorList>
            <consortium name="RefSeq"/>
        </authorList>
    </citation>
    <scope>IDENTIFICATION</scope>
</reference>
<dbReference type="PANTHER" id="PTHR21521:SF0">
    <property type="entry name" value="AMUN, ISOFORM A"/>
    <property type="match status" value="1"/>
</dbReference>
<dbReference type="RefSeq" id="XP_014648855.1">
    <property type="nucleotide sequence ID" value="XM_014793369.1"/>
</dbReference>